<dbReference type="InterPro" id="IPR036388">
    <property type="entry name" value="WH-like_DNA-bd_sf"/>
</dbReference>
<dbReference type="SUPFAM" id="SSF88659">
    <property type="entry name" value="Sigma3 and sigma4 domains of RNA polymerase sigma factors"/>
    <property type="match status" value="1"/>
</dbReference>
<dbReference type="PANTHER" id="PTHR43133">
    <property type="entry name" value="RNA POLYMERASE ECF-TYPE SIGMA FACTO"/>
    <property type="match status" value="1"/>
</dbReference>
<dbReference type="Gene3D" id="1.10.1740.10">
    <property type="match status" value="1"/>
</dbReference>
<dbReference type="NCBIfam" id="TIGR02937">
    <property type="entry name" value="sigma70-ECF"/>
    <property type="match status" value="1"/>
</dbReference>
<dbReference type="InterPro" id="IPR013325">
    <property type="entry name" value="RNA_pol_sigma_r2"/>
</dbReference>
<dbReference type="InterPro" id="IPR014284">
    <property type="entry name" value="RNA_pol_sigma-70_dom"/>
</dbReference>
<dbReference type="RefSeq" id="WP_014220377.1">
    <property type="nucleotide sequence ID" value="NZ_LWBO01000004.1"/>
</dbReference>
<dbReference type="SUPFAM" id="SSF88946">
    <property type="entry name" value="Sigma2 domain of RNA polymerase sigma factors"/>
    <property type="match status" value="1"/>
</dbReference>
<evidence type="ECO:0000256" key="3">
    <source>
        <dbReference type="ARBA" id="ARBA00023082"/>
    </source>
</evidence>
<dbReference type="InterPro" id="IPR000792">
    <property type="entry name" value="Tscrpt_reg_LuxR_C"/>
</dbReference>
<keyword evidence="7" id="KW-1185">Reference proteome</keyword>
<dbReference type="EMBL" id="LWBO01000004">
    <property type="protein sequence ID" value="OQP52329.1"/>
    <property type="molecule type" value="Genomic_DNA"/>
</dbReference>
<proteinExistence type="inferred from homology"/>
<dbReference type="Pfam" id="PF08281">
    <property type="entry name" value="Sigma70_r4_2"/>
    <property type="match status" value="1"/>
</dbReference>
<dbReference type="Proteomes" id="UP000192277">
    <property type="component" value="Unassembled WGS sequence"/>
</dbReference>
<keyword evidence="3" id="KW-0731">Sigma factor</keyword>
<protein>
    <recommendedName>
        <fullName evidence="5">HTH luxR-type domain-containing protein</fullName>
    </recommendedName>
</protein>
<keyword evidence="4" id="KW-0804">Transcription</keyword>
<name>A0ABX3P0Q1_9BACT</name>
<dbReference type="SMART" id="SM00421">
    <property type="entry name" value="HTH_LUXR"/>
    <property type="match status" value="1"/>
</dbReference>
<accession>A0ABX3P0Q1</accession>
<evidence type="ECO:0000313" key="7">
    <source>
        <dbReference type="Proteomes" id="UP000192277"/>
    </source>
</evidence>
<dbReference type="PRINTS" id="PR00038">
    <property type="entry name" value="HTHLUXR"/>
</dbReference>
<evidence type="ECO:0000313" key="6">
    <source>
        <dbReference type="EMBL" id="OQP52329.1"/>
    </source>
</evidence>
<evidence type="ECO:0000256" key="1">
    <source>
        <dbReference type="ARBA" id="ARBA00010641"/>
    </source>
</evidence>
<reference evidence="6 7" key="1">
    <citation type="submission" date="2016-04" db="EMBL/GenBank/DDBJ databases">
        <authorList>
            <person name="Chen L."/>
            <person name="Zhuang W."/>
            <person name="Wang G."/>
        </authorList>
    </citation>
    <scope>NUCLEOTIDE SEQUENCE [LARGE SCALE GENOMIC DNA]</scope>
    <source>
        <strain evidence="7">GR20</strain>
    </source>
</reference>
<gene>
    <name evidence="6" type="ORF">A4D02_24355</name>
</gene>
<comment type="caution">
    <text evidence="6">The sequence shown here is derived from an EMBL/GenBank/DDBJ whole genome shotgun (WGS) entry which is preliminary data.</text>
</comment>
<dbReference type="InterPro" id="IPR013324">
    <property type="entry name" value="RNA_pol_sigma_r3/r4-like"/>
</dbReference>
<organism evidence="6 7">
    <name type="scientific">Niastella koreensis</name>
    <dbReference type="NCBI Taxonomy" id="354356"/>
    <lineage>
        <taxon>Bacteria</taxon>
        <taxon>Pseudomonadati</taxon>
        <taxon>Bacteroidota</taxon>
        <taxon>Chitinophagia</taxon>
        <taxon>Chitinophagales</taxon>
        <taxon>Chitinophagaceae</taxon>
        <taxon>Niastella</taxon>
    </lineage>
</organism>
<dbReference type="InterPro" id="IPR039425">
    <property type="entry name" value="RNA_pol_sigma-70-like"/>
</dbReference>
<comment type="similarity">
    <text evidence="1">Belongs to the sigma-70 factor family. ECF subfamily.</text>
</comment>
<dbReference type="PANTHER" id="PTHR43133:SF46">
    <property type="entry name" value="RNA POLYMERASE SIGMA-70 FACTOR ECF SUBFAMILY"/>
    <property type="match status" value="1"/>
</dbReference>
<evidence type="ECO:0000256" key="2">
    <source>
        <dbReference type="ARBA" id="ARBA00023015"/>
    </source>
</evidence>
<evidence type="ECO:0000259" key="5">
    <source>
        <dbReference type="SMART" id="SM00421"/>
    </source>
</evidence>
<evidence type="ECO:0000256" key="4">
    <source>
        <dbReference type="ARBA" id="ARBA00023163"/>
    </source>
</evidence>
<sequence length="189" mass="21793">MNSTIDILAIREGDEKAFVDMYYLLNGKVYNFFLKRTRHSEAAKELTQQCFIRIYNYRASLSLLHPPEKQVYIIAKSVLLNHLRQEDRKAARELTYANQMYPVGANTSDNENTGFETQDLLEKITQHLPPVRKKVILLKARQGLSNKEIATQLSISVKTVENHLAKATRQLRVLSPDLLLILTILFFEC</sequence>
<dbReference type="Gene3D" id="1.10.10.10">
    <property type="entry name" value="Winged helix-like DNA-binding domain superfamily/Winged helix DNA-binding domain"/>
    <property type="match status" value="1"/>
</dbReference>
<dbReference type="InterPro" id="IPR013249">
    <property type="entry name" value="RNA_pol_sigma70_r4_t2"/>
</dbReference>
<keyword evidence="2" id="KW-0805">Transcription regulation</keyword>
<feature type="domain" description="HTH luxR-type" evidence="5">
    <location>
        <begin position="126"/>
        <end position="183"/>
    </location>
</feature>